<reference evidence="11 12" key="1">
    <citation type="submission" date="2021-03" db="EMBL/GenBank/DDBJ databases">
        <title>Succinivibrio sp. nov. isolated from feces of cow.</title>
        <authorList>
            <person name="Choi J.-Y."/>
        </authorList>
    </citation>
    <scope>NUCLEOTIDE SEQUENCE [LARGE SCALE GENOMIC DNA]</scope>
    <source>
        <strain evidence="11 12">AGMB01872</strain>
    </source>
</reference>
<dbReference type="EC" id="2.6.1.9" evidence="9"/>
<comment type="subunit">
    <text evidence="4 9">Homodimer.</text>
</comment>
<keyword evidence="7 9" id="KW-0663">Pyridoxal phosphate</keyword>
<dbReference type="PROSITE" id="PS00599">
    <property type="entry name" value="AA_TRANSFER_CLASS_2"/>
    <property type="match status" value="1"/>
</dbReference>
<protein>
    <recommendedName>
        <fullName evidence="9">Histidinol-phosphate aminotransferase</fullName>
        <ecNumber evidence="9">2.6.1.9</ecNumber>
    </recommendedName>
    <alternativeName>
        <fullName evidence="9">Imidazole acetol-phosphate transaminase</fullName>
    </alternativeName>
</protein>
<dbReference type="HAMAP" id="MF_01023">
    <property type="entry name" value="HisC_aminotrans_2"/>
    <property type="match status" value="1"/>
</dbReference>
<comment type="pathway">
    <text evidence="2 9">Amino-acid biosynthesis; L-histidine biosynthesis; L-histidine from 5-phospho-alpha-D-ribose 1-diphosphate: step 7/9.</text>
</comment>
<evidence type="ECO:0000256" key="2">
    <source>
        <dbReference type="ARBA" id="ARBA00005011"/>
    </source>
</evidence>
<keyword evidence="5 9" id="KW-0032">Aminotransferase</keyword>
<gene>
    <name evidence="9" type="primary">hisC</name>
    <name evidence="11" type="ORF">J5V48_06550</name>
</gene>
<sequence>MIDFNSYANGGITLIKPYQAGKPIEEVKRELGLTDVIKLASNENPFGMSEKAKEAAFKAICEGNLYPDSNGYYLKHKLNEKFGYDMDCITLGAGSNELINLLFQAFVNKNVNVVYPEYSFVVYPMETTVGGAEGRAVALKADYTADLDAILNTIDENTRIVAFANPSNPIGTAVPSKDMYEFIKKVPKTTMVVIDEAYNEFNSGDETYVDSATWLKEFDNLVVSRTFSKAYGLAGLRVGYMLANKEITSILNRLRAPFNVNIAALAAAIAALDDEEFLKKTVDNNTKERERYATYCKEHGLFMIDSKANFVAIDFKGHDAQLIAKELLQKGIIVRPLLGYKLQDILRISIGTKEENDRLFNELTKLLETI</sequence>
<dbReference type="InterPro" id="IPR015421">
    <property type="entry name" value="PyrdxlP-dep_Trfase_major"/>
</dbReference>
<evidence type="ECO:0000256" key="3">
    <source>
        <dbReference type="ARBA" id="ARBA00007970"/>
    </source>
</evidence>
<keyword evidence="9" id="KW-0028">Amino-acid biosynthesis</keyword>
<evidence type="ECO:0000256" key="9">
    <source>
        <dbReference type="HAMAP-Rule" id="MF_01023"/>
    </source>
</evidence>
<evidence type="ECO:0000313" key="11">
    <source>
        <dbReference type="EMBL" id="MBW7570548.1"/>
    </source>
</evidence>
<dbReference type="PANTHER" id="PTHR43643:SF3">
    <property type="entry name" value="HISTIDINOL-PHOSPHATE AMINOTRANSFERASE"/>
    <property type="match status" value="1"/>
</dbReference>
<feature type="domain" description="Aminotransferase class I/classII large" evidence="10">
    <location>
        <begin position="34"/>
        <end position="361"/>
    </location>
</feature>
<dbReference type="Gene3D" id="3.90.1150.10">
    <property type="entry name" value="Aspartate Aminotransferase, domain 1"/>
    <property type="match status" value="1"/>
</dbReference>
<dbReference type="RefSeq" id="WP_219937772.1">
    <property type="nucleotide sequence ID" value="NZ_JAGFNY010000021.1"/>
</dbReference>
<proteinExistence type="inferred from homology"/>
<evidence type="ECO:0000256" key="1">
    <source>
        <dbReference type="ARBA" id="ARBA00001933"/>
    </source>
</evidence>
<comment type="caution">
    <text evidence="11">The sequence shown here is derived from an EMBL/GenBank/DDBJ whole genome shotgun (WGS) entry which is preliminary data.</text>
</comment>
<evidence type="ECO:0000259" key="10">
    <source>
        <dbReference type="Pfam" id="PF00155"/>
    </source>
</evidence>
<keyword evidence="12" id="KW-1185">Reference proteome</keyword>
<organism evidence="11 12">
    <name type="scientific">Succinivibrio faecicola</name>
    <dbReference type="NCBI Taxonomy" id="2820300"/>
    <lineage>
        <taxon>Bacteria</taxon>
        <taxon>Pseudomonadati</taxon>
        <taxon>Pseudomonadota</taxon>
        <taxon>Gammaproteobacteria</taxon>
        <taxon>Aeromonadales</taxon>
        <taxon>Succinivibrionaceae</taxon>
        <taxon>Succinivibrio</taxon>
    </lineage>
</organism>
<keyword evidence="9" id="KW-0368">Histidine biosynthesis</keyword>
<evidence type="ECO:0000313" key="12">
    <source>
        <dbReference type="Proteomes" id="UP000731465"/>
    </source>
</evidence>
<comment type="cofactor">
    <cofactor evidence="1 9">
        <name>pyridoxal 5'-phosphate</name>
        <dbReference type="ChEBI" id="CHEBI:597326"/>
    </cofactor>
</comment>
<evidence type="ECO:0000256" key="5">
    <source>
        <dbReference type="ARBA" id="ARBA00022576"/>
    </source>
</evidence>
<evidence type="ECO:0000256" key="7">
    <source>
        <dbReference type="ARBA" id="ARBA00022898"/>
    </source>
</evidence>
<evidence type="ECO:0000256" key="6">
    <source>
        <dbReference type="ARBA" id="ARBA00022679"/>
    </source>
</evidence>
<dbReference type="PANTHER" id="PTHR43643">
    <property type="entry name" value="HISTIDINOL-PHOSPHATE AMINOTRANSFERASE 2"/>
    <property type="match status" value="1"/>
</dbReference>
<dbReference type="InterPro" id="IPR050106">
    <property type="entry name" value="HistidinolP_aminotransfase"/>
</dbReference>
<dbReference type="InterPro" id="IPR005861">
    <property type="entry name" value="HisP_aminotrans"/>
</dbReference>
<comment type="similarity">
    <text evidence="3 9">Belongs to the class-II pyridoxal-phosphate-dependent aminotransferase family. Histidinol-phosphate aminotransferase subfamily.</text>
</comment>
<evidence type="ECO:0000256" key="4">
    <source>
        <dbReference type="ARBA" id="ARBA00011738"/>
    </source>
</evidence>
<dbReference type="InterPro" id="IPR001917">
    <property type="entry name" value="Aminotrans_II_pyridoxalP_BS"/>
</dbReference>
<accession>A0ABS7DH68</accession>
<dbReference type="Gene3D" id="3.40.640.10">
    <property type="entry name" value="Type I PLP-dependent aspartate aminotransferase-like (Major domain)"/>
    <property type="match status" value="1"/>
</dbReference>
<name>A0ABS7DH68_9GAMM</name>
<dbReference type="InterPro" id="IPR015424">
    <property type="entry name" value="PyrdxlP-dep_Trfase"/>
</dbReference>
<dbReference type="CDD" id="cd00609">
    <property type="entry name" value="AAT_like"/>
    <property type="match status" value="1"/>
</dbReference>
<dbReference type="Proteomes" id="UP000731465">
    <property type="component" value="Unassembled WGS sequence"/>
</dbReference>
<dbReference type="InterPro" id="IPR015422">
    <property type="entry name" value="PyrdxlP-dep_Trfase_small"/>
</dbReference>
<dbReference type="NCBIfam" id="TIGR01141">
    <property type="entry name" value="hisC"/>
    <property type="match status" value="1"/>
</dbReference>
<evidence type="ECO:0000256" key="8">
    <source>
        <dbReference type="ARBA" id="ARBA00047481"/>
    </source>
</evidence>
<dbReference type="Pfam" id="PF00155">
    <property type="entry name" value="Aminotran_1_2"/>
    <property type="match status" value="1"/>
</dbReference>
<dbReference type="GO" id="GO:0004400">
    <property type="term" value="F:histidinol-phosphate transaminase activity"/>
    <property type="evidence" value="ECO:0007669"/>
    <property type="project" value="UniProtKB-EC"/>
</dbReference>
<dbReference type="EMBL" id="JAGFNY010000021">
    <property type="protein sequence ID" value="MBW7570548.1"/>
    <property type="molecule type" value="Genomic_DNA"/>
</dbReference>
<comment type="catalytic activity">
    <reaction evidence="8 9">
        <text>L-histidinol phosphate + 2-oxoglutarate = 3-(imidazol-4-yl)-2-oxopropyl phosphate + L-glutamate</text>
        <dbReference type="Rhea" id="RHEA:23744"/>
        <dbReference type="ChEBI" id="CHEBI:16810"/>
        <dbReference type="ChEBI" id="CHEBI:29985"/>
        <dbReference type="ChEBI" id="CHEBI:57766"/>
        <dbReference type="ChEBI" id="CHEBI:57980"/>
        <dbReference type="EC" id="2.6.1.9"/>
    </reaction>
</comment>
<dbReference type="InterPro" id="IPR004839">
    <property type="entry name" value="Aminotransferase_I/II_large"/>
</dbReference>
<keyword evidence="6 9" id="KW-0808">Transferase</keyword>
<feature type="modified residue" description="N6-(pyridoxal phosphate)lysine" evidence="9">
    <location>
        <position position="229"/>
    </location>
</feature>
<dbReference type="SUPFAM" id="SSF53383">
    <property type="entry name" value="PLP-dependent transferases"/>
    <property type="match status" value="1"/>
</dbReference>